<reference evidence="2 3" key="1">
    <citation type="journal article" date="2023" name="Genome Announc.">
        <title>Pan-Genome Analyses of the Genus Cohnella and Proposal of the Novel Species Cohnella silvisoli sp. nov., Isolated from Forest Soil.</title>
        <authorList>
            <person name="Wang C."/>
            <person name="Mao L."/>
            <person name="Bao G."/>
            <person name="Zhu H."/>
        </authorList>
    </citation>
    <scope>NUCLEOTIDE SEQUENCE [LARGE SCALE GENOMIC DNA]</scope>
    <source>
        <strain evidence="2 3">NL03-T5-1</strain>
    </source>
</reference>
<dbReference type="SUPFAM" id="SSF50129">
    <property type="entry name" value="GroES-like"/>
    <property type="match status" value="1"/>
</dbReference>
<dbReference type="Pfam" id="PF08240">
    <property type="entry name" value="ADH_N"/>
    <property type="match status" value="1"/>
</dbReference>
<evidence type="ECO:0000313" key="2">
    <source>
        <dbReference type="EMBL" id="MEQ4486050.1"/>
    </source>
</evidence>
<dbReference type="InterPro" id="IPR036291">
    <property type="entry name" value="NAD(P)-bd_dom_sf"/>
</dbReference>
<evidence type="ECO:0000313" key="3">
    <source>
        <dbReference type="Proteomes" id="UP001493487"/>
    </source>
</evidence>
<proteinExistence type="predicted"/>
<dbReference type="RefSeq" id="WP_232189128.1">
    <property type="nucleotide sequence ID" value="NZ_JAIOAP010000017.1"/>
</dbReference>
<accession>A0ABV1L136</accession>
<evidence type="ECO:0000259" key="1">
    <source>
        <dbReference type="SMART" id="SM00829"/>
    </source>
</evidence>
<keyword evidence="3" id="KW-1185">Reference proteome</keyword>
<name>A0ABV1L136_9BACL</name>
<dbReference type="Proteomes" id="UP001493487">
    <property type="component" value="Unassembled WGS sequence"/>
</dbReference>
<dbReference type="PANTHER" id="PTHR44013:SF1">
    <property type="entry name" value="ZINC-TYPE ALCOHOL DEHYDROGENASE-LIKE PROTEIN C16A3.02C"/>
    <property type="match status" value="1"/>
</dbReference>
<organism evidence="2 3">
    <name type="scientific">Cohnella silvisoli</name>
    <dbReference type="NCBI Taxonomy" id="2873699"/>
    <lineage>
        <taxon>Bacteria</taxon>
        <taxon>Bacillati</taxon>
        <taxon>Bacillota</taxon>
        <taxon>Bacilli</taxon>
        <taxon>Bacillales</taxon>
        <taxon>Paenibacillaceae</taxon>
        <taxon>Cohnella</taxon>
    </lineage>
</organism>
<dbReference type="InterPro" id="IPR052733">
    <property type="entry name" value="Chloroplast_QOR"/>
</dbReference>
<dbReference type="InterPro" id="IPR011032">
    <property type="entry name" value="GroES-like_sf"/>
</dbReference>
<gene>
    <name evidence="2" type="ORF">QJS35_27080</name>
</gene>
<dbReference type="SMART" id="SM00829">
    <property type="entry name" value="PKS_ER"/>
    <property type="match status" value="1"/>
</dbReference>
<dbReference type="Pfam" id="PF13602">
    <property type="entry name" value="ADH_zinc_N_2"/>
    <property type="match status" value="1"/>
</dbReference>
<comment type="caution">
    <text evidence="2">The sequence shown here is derived from an EMBL/GenBank/DDBJ whole genome shotgun (WGS) entry which is preliminary data.</text>
</comment>
<dbReference type="PANTHER" id="PTHR44013">
    <property type="entry name" value="ZINC-TYPE ALCOHOL DEHYDROGENASE-LIKE PROTEIN C16A3.02C"/>
    <property type="match status" value="1"/>
</dbReference>
<dbReference type="SUPFAM" id="SSF51735">
    <property type="entry name" value="NAD(P)-binding Rossmann-fold domains"/>
    <property type="match status" value="1"/>
</dbReference>
<dbReference type="InterPro" id="IPR013154">
    <property type="entry name" value="ADH-like_N"/>
</dbReference>
<dbReference type="CDD" id="cd08267">
    <property type="entry name" value="MDR1"/>
    <property type="match status" value="1"/>
</dbReference>
<sequence length="323" mass="35416">MKAIVATKYGSPEVLQLKEVDKPMPKDNEILVKVHATTVNVGDCRMRSFTVPPMFWLPGRIALGFRKPRNPIFGMELAGEVEAVGKDVKRFKAGDPIFASTFKVKFGAHAEYKCLPEDGAVVTKPNNMTYEEAATLVVGANTALFFLKEGNIRPGQKVLIIGASGSVGTFAVQLAKYYGAEVTGVCGTANIELVKSLGADKVIDYTKEDFTKNGETYDIIFDAAGKTKFSQCKNSLKNKGYYLHTVMVGPEIKGLWYALTTGKKVIGGTAVPRKEDLAFLKELTETGRLKPVIDRCYPLEQIVEAHRYVDQGHKKGNVVITLK</sequence>
<feature type="domain" description="Enoyl reductase (ER)" evidence="1">
    <location>
        <begin position="10"/>
        <end position="320"/>
    </location>
</feature>
<dbReference type="Gene3D" id="3.90.180.10">
    <property type="entry name" value="Medium-chain alcohol dehydrogenases, catalytic domain"/>
    <property type="match status" value="1"/>
</dbReference>
<protein>
    <submittedName>
        <fullName evidence="2">NAD(P)-dependent alcohol dehydrogenase</fullName>
    </submittedName>
</protein>
<dbReference type="EMBL" id="JASKHM010000018">
    <property type="protein sequence ID" value="MEQ4486050.1"/>
    <property type="molecule type" value="Genomic_DNA"/>
</dbReference>
<dbReference type="InterPro" id="IPR020843">
    <property type="entry name" value="ER"/>
</dbReference>
<dbReference type="Gene3D" id="3.40.50.720">
    <property type="entry name" value="NAD(P)-binding Rossmann-like Domain"/>
    <property type="match status" value="1"/>
</dbReference>